<proteinExistence type="predicted"/>
<accession>A0ABW2KI23</accession>
<keyword evidence="2" id="KW-1185">Reference proteome</keyword>
<name>A0ABW2KI23_9ACTN</name>
<evidence type="ECO:0000313" key="2">
    <source>
        <dbReference type="Proteomes" id="UP001596540"/>
    </source>
</evidence>
<protein>
    <submittedName>
        <fullName evidence="1">Uncharacterized protein</fullName>
    </submittedName>
</protein>
<organism evidence="1 2">
    <name type="scientific">Marinactinospora rubrisoli</name>
    <dbReference type="NCBI Taxonomy" id="2715399"/>
    <lineage>
        <taxon>Bacteria</taxon>
        <taxon>Bacillati</taxon>
        <taxon>Actinomycetota</taxon>
        <taxon>Actinomycetes</taxon>
        <taxon>Streptosporangiales</taxon>
        <taxon>Nocardiopsidaceae</taxon>
        <taxon>Marinactinospora</taxon>
    </lineage>
</organism>
<evidence type="ECO:0000313" key="1">
    <source>
        <dbReference type="EMBL" id="MFC7328959.1"/>
    </source>
</evidence>
<comment type="caution">
    <text evidence="1">The sequence shown here is derived from an EMBL/GenBank/DDBJ whole genome shotgun (WGS) entry which is preliminary data.</text>
</comment>
<reference evidence="2" key="1">
    <citation type="journal article" date="2019" name="Int. J. Syst. Evol. Microbiol.">
        <title>The Global Catalogue of Microorganisms (GCM) 10K type strain sequencing project: providing services to taxonomists for standard genome sequencing and annotation.</title>
        <authorList>
            <consortium name="The Broad Institute Genomics Platform"/>
            <consortium name="The Broad Institute Genome Sequencing Center for Infectious Disease"/>
            <person name="Wu L."/>
            <person name="Ma J."/>
        </authorList>
    </citation>
    <scope>NUCLEOTIDE SEQUENCE [LARGE SCALE GENOMIC DNA]</scope>
    <source>
        <strain evidence="2">CGMCC 4.7382</strain>
    </source>
</reference>
<dbReference type="Proteomes" id="UP001596540">
    <property type="component" value="Unassembled WGS sequence"/>
</dbReference>
<dbReference type="EMBL" id="JBHTBH010000006">
    <property type="protein sequence ID" value="MFC7328959.1"/>
    <property type="molecule type" value="Genomic_DNA"/>
</dbReference>
<sequence>MTVPTLTTYAVNLSMSDQKHRDLLKQGFILYAFKAVKTDQPTPKQGPTVWLDVPNFYQQSTVSWEQDYDAYFADVQFQAGAIITGETRTGIDLGQGRKIVPVGAGYDWDVDDGITDWMTIRNRSGRTFTVGLEQVPHYGAKNYQNVIPSQRASARTSPMCAFDLENNLHRVIRPLQQVIMLFATVKLQQGSIVTAGFSDAAVIDASTGSADVEFTDDNRWKGEKVKEIPADDFMKSCIQSG</sequence>
<dbReference type="RefSeq" id="WP_379871610.1">
    <property type="nucleotide sequence ID" value="NZ_JBHTBH010000006.1"/>
</dbReference>
<gene>
    <name evidence="1" type="ORF">ACFQRF_14530</name>
</gene>